<feature type="domain" description="Carrier" evidence="4">
    <location>
        <begin position="19"/>
        <end position="95"/>
    </location>
</feature>
<comment type="caution">
    <text evidence="5">The sequence shown here is derived from an EMBL/GenBank/DDBJ whole genome shotgun (WGS) entry which is preliminary data.</text>
</comment>
<dbReference type="Proteomes" id="UP001479436">
    <property type="component" value="Unassembled WGS sequence"/>
</dbReference>
<evidence type="ECO:0000313" key="6">
    <source>
        <dbReference type="Proteomes" id="UP001479436"/>
    </source>
</evidence>
<dbReference type="InterPro" id="IPR009081">
    <property type="entry name" value="PP-bd_ACP"/>
</dbReference>
<dbReference type="InterPro" id="IPR006162">
    <property type="entry name" value="Ppantetheine_attach_site"/>
</dbReference>
<feature type="non-terminal residue" evidence="5">
    <location>
        <position position="579"/>
    </location>
</feature>
<protein>
    <recommendedName>
        <fullName evidence="4">Carrier domain-containing protein</fullName>
    </recommendedName>
</protein>
<gene>
    <name evidence="5" type="ORF">K7432_017451</name>
</gene>
<sequence>MGMDDLYRFGKRGSDCNISHFSDAEKAWLNLWSSILRLSAEYIGRNDSFFSLGGDSIVAIKLVAAARERGYDITVQQVFENPTIAELAQQFNTVENEQLRNVVIEKYSLLGLNEDEVQTLLNGEIRQNGISPSDIEDVYPCTALQEALFAIGLRTQSDYLAQRVFVCGVDVDFERLKAAWISVIMANAILRTTIVFANSEKSHLNGLQVVLERNIIDWQEKNVGDGDDIKQVLANILEDDRKRGIETGRLLTRFTALRNGNGMSYFIWTIHHALYDGWSMDHMLNDLITAYQGQVVAIRPAYSHFINYNLQLSRSESIMYWSKVLNGVSKTFISKSTQLSKKAEAHKVITSQVHIDFSELTAKYDITLATIVNLAWAIVLKYHTGNSDVVFGTVNSGRSIPVNGIDQICGPCITTLPVRVNFENNLTLVEMMASMHADRLQQHRYQNIGLLEIQKECTNIVNANLFDSLLVVQNLGIVEMDSLVNSVGLIEVKTSMPPDYPLVIDISTSDDDLEISILFDECSISHHEVNWIMEHMKTTLGKIATNISTTVNDISIISDAEHRLLNKWGGETIEYAYQG</sequence>
<reference evidence="5 6" key="1">
    <citation type="submission" date="2023-04" db="EMBL/GenBank/DDBJ databases">
        <title>Genome of Basidiobolus ranarum AG-B5.</title>
        <authorList>
            <person name="Stajich J.E."/>
            <person name="Carter-House D."/>
            <person name="Gryganskyi A."/>
        </authorList>
    </citation>
    <scope>NUCLEOTIDE SEQUENCE [LARGE SCALE GENOMIC DNA]</scope>
    <source>
        <strain evidence="5 6">AG-B5</strain>
    </source>
</reference>
<dbReference type="InterPro" id="IPR001242">
    <property type="entry name" value="Condensation_dom"/>
</dbReference>
<keyword evidence="1" id="KW-0596">Phosphopantetheine</keyword>
<dbReference type="InterPro" id="IPR036736">
    <property type="entry name" value="ACP-like_sf"/>
</dbReference>
<evidence type="ECO:0000259" key="4">
    <source>
        <dbReference type="PROSITE" id="PS50075"/>
    </source>
</evidence>
<dbReference type="InterPro" id="IPR023213">
    <property type="entry name" value="CAT-like_dom_sf"/>
</dbReference>
<evidence type="ECO:0000256" key="2">
    <source>
        <dbReference type="ARBA" id="ARBA00022553"/>
    </source>
</evidence>
<dbReference type="SUPFAM" id="SSF47336">
    <property type="entry name" value="ACP-like"/>
    <property type="match status" value="1"/>
</dbReference>
<dbReference type="Gene3D" id="1.10.1200.10">
    <property type="entry name" value="ACP-like"/>
    <property type="match status" value="1"/>
</dbReference>
<dbReference type="Pfam" id="PF00668">
    <property type="entry name" value="Condensation"/>
    <property type="match status" value="1"/>
</dbReference>
<dbReference type="Pfam" id="PF00550">
    <property type="entry name" value="PP-binding"/>
    <property type="match status" value="1"/>
</dbReference>
<organism evidence="5 6">
    <name type="scientific">Basidiobolus ranarum</name>
    <dbReference type="NCBI Taxonomy" id="34480"/>
    <lineage>
        <taxon>Eukaryota</taxon>
        <taxon>Fungi</taxon>
        <taxon>Fungi incertae sedis</taxon>
        <taxon>Zoopagomycota</taxon>
        <taxon>Entomophthoromycotina</taxon>
        <taxon>Basidiobolomycetes</taxon>
        <taxon>Basidiobolales</taxon>
        <taxon>Basidiobolaceae</taxon>
        <taxon>Basidiobolus</taxon>
    </lineage>
</organism>
<evidence type="ECO:0000313" key="5">
    <source>
        <dbReference type="EMBL" id="KAK9670797.1"/>
    </source>
</evidence>
<dbReference type="PANTHER" id="PTHR45527">
    <property type="entry name" value="NONRIBOSOMAL PEPTIDE SYNTHETASE"/>
    <property type="match status" value="1"/>
</dbReference>
<dbReference type="Gene3D" id="3.30.559.10">
    <property type="entry name" value="Chloramphenicol acetyltransferase-like domain"/>
    <property type="match status" value="1"/>
</dbReference>
<dbReference type="EMBL" id="JASJQH010010658">
    <property type="protein sequence ID" value="KAK9670797.1"/>
    <property type="molecule type" value="Genomic_DNA"/>
</dbReference>
<dbReference type="CDD" id="cd19545">
    <property type="entry name" value="FUM14_C_NRPS-like"/>
    <property type="match status" value="1"/>
</dbReference>
<name>A0ABR2VKD3_9FUNG</name>
<keyword evidence="2" id="KW-0597">Phosphoprotein</keyword>
<keyword evidence="6" id="KW-1185">Reference proteome</keyword>
<accession>A0ABR2VKD3</accession>
<dbReference type="PANTHER" id="PTHR45527:SF1">
    <property type="entry name" value="FATTY ACID SYNTHASE"/>
    <property type="match status" value="1"/>
</dbReference>
<dbReference type="Gene3D" id="3.30.559.30">
    <property type="entry name" value="Nonribosomal peptide synthetase, condensation domain"/>
    <property type="match status" value="1"/>
</dbReference>
<evidence type="ECO:0000256" key="1">
    <source>
        <dbReference type="ARBA" id="ARBA00022450"/>
    </source>
</evidence>
<keyword evidence="3" id="KW-0436">Ligase</keyword>
<evidence type="ECO:0000256" key="3">
    <source>
        <dbReference type="ARBA" id="ARBA00022598"/>
    </source>
</evidence>
<proteinExistence type="predicted"/>
<dbReference type="SUPFAM" id="SSF52777">
    <property type="entry name" value="CoA-dependent acyltransferases"/>
    <property type="match status" value="2"/>
</dbReference>
<dbReference type="InterPro" id="IPR020806">
    <property type="entry name" value="PKS_PP-bd"/>
</dbReference>
<dbReference type="PROSITE" id="PS00012">
    <property type="entry name" value="PHOSPHOPANTETHEINE"/>
    <property type="match status" value="1"/>
</dbReference>
<dbReference type="SMART" id="SM00823">
    <property type="entry name" value="PKS_PP"/>
    <property type="match status" value="1"/>
</dbReference>
<dbReference type="PROSITE" id="PS50075">
    <property type="entry name" value="CARRIER"/>
    <property type="match status" value="1"/>
</dbReference>